<name>A0A645ARB7_9ZZZZ</name>
<gene>
    <name evidence="1" type="ORF">SDC9_98900</name>
</gene>
<accession>A0A645ARB7</accession>
<proteinExistence type="predicted"/>
<protein>
    <submittedName>
        <fullName evidence="1">Uncharacterized protein</fullName>
    </submittedName>
</protein>
<organism evidence="1">
    <name type="scientific">bioreactor metagenome</name>
    <dbReference type="NCBI Taxonomy" id="1076179"/>
    <lineage>
        <taxon>unclassified sequences</taxon>
        <taxon>metagenomes</taxon>
        <taxon>ecological metagenomes</taxon>
    </lineage>
</organism>
<dbReference type="AlphaFoldDB" id="A0A645ARB7"/>
<dbReference type="EMBL" id="VSSQ01013729">
    <property type="protein sequence ID" value="MPM52144.1"/>
    <property type="molecule type" value="Genomic_DNA"/>
</dbReference>
<comment type="caution">
    <text evidence="1">The sequence shown here is derived from an EMBL/GenBank/DDBJ whole genome shotgun (WGS) entry which is preliminary data.</text>
</comment>
<sequence>MAVAGGQENHPETAGDLKIDHLRHRVEIDFIVGGEGGRDRAHRSGEREAYFLA</sequence>
<evidence type="ECO:0000313" key="1">
    <source>
        <dbReference type="EMBL" id="MPM52144.1"/>
    </source>
</evidence>
<reference evidence="1" key="1">
    <citation type="submission" date="2019-08" db="EMBL/GenBank/DDBJ databases">
        <authorList>
            <person name="Kucharzyk K."/>
            <person name="Murdoch R.W."/>
            <person name="Higgins S."/>
            <person name="Loffler F."/>
        </authorList>
    </citation>
    <scope>NUCLEOTIDE SEQUENCE</scope>
</reference>